<name>A0A9D2CWT0_9BACE</name>
<evidence type="ECO:0000259" key="7">
    <source>
        <dbReference type="Pfam" id="PF01923"/>
    </source>
</evidence>
<evidence type="ECO:0000313" key="8">
    <source>
        <dbReference type="EMBL" id="HIZ02600.1"/>
    </source>
</evidence>
<comment type="subunit">
    <text evidence="2">Homotrimer.</text>
</comment>
<dbReference type="Pfam" id="PF01923">
    <property type="entry name" value="Cob_adeno_trans"/>
    <property type="match status" value="1"/>
</dbReference>
<gene>
    <name evidence="8" type="ORF">H9819_10205</name>
</gene>
<comment type="similarity">
    <text evidence="1 6">Belongs to the Cob(I)alamin adenosyltransferase family.</text>
</comment>
<dbReference type="GO" id="GO:0005524">
    <property type="term" value="F:ATP binding"/>
    <property type="evidence" value="ECO:0007669"/>
    <property type="project" value="UniProtKB-UniRule"/>
</dbReference>
<evidence type="ECO:0000256" key="5">
    <source>
        <dbReference type="ARBA" id="ARBA00022840"/>
    </source>
</evidence>
<proteinExistence type="inferred from homology"/>
<dbReference type="Proteomes" id="UP000824023">
    <property type="component" value="Unassembled WGS sequence"/>
</dbReference>
<reference evidence="8" key="2">
    <citation type="submission" date="2021-04" db="EMBL/GenBank/DDBJ databases">
        <authorList>
            <person name="Gilroy R."/>
        </authorList>
    </citation>
    <scope>NUCLEOTIDE SEQUENCE</scope>
    <source>
        <strain evidence="8">ChiHjej12B11-24981</strain>
    </source>
</reference>
<evidence type="ECO:0000256" key="4">
    <source>
        <dbReference type="ARBA" id="ARBA00022741"/>
    </source>
</evidence>
<reference evidence="8" key="1">
    <citation type="journal article" date="2021" name="PeerJ">
        <title>Extensive microbial diversity within the chicken gut microbiome revealed by metagenomics and culture.</title>
        <authorList>
            <person name="Gilroy R."/>
            <person name="Ravi A."/>
            <person name="Getino M."/>
            <person name="Pursley I."/>
            <person name="Horton D.L."/>
            <person name="Alikhan N.F."/>
            <person name="Baker D."/>
            <person name="Gharbi K."/>
            <person name="Hall N."/>
            <person name="Watson M."/>
            <person name="Adriaenssens E.M."/>
            <person name="Foster-Nyarko E."/>
            <person name="Jarju S."/>
            <person name="Secka A."/>
            <person name="Antonio M."/>
            <person name="Oren A."/>
            <person name="Chaudhuri R.R."/>
            <person name="La Ragione R."/>
            <person name="Hildebrand F."/>
            <person name="Pallen M.J."/>
        </authorList>
    </citation>
    <scope>NUCLEOTIDE SEQUENCE</scope>
    <source>
        <strain evidence="8">ChiHjej12B11-24981</strain>
    </source>
</reference>
<evidence type="ECO:0000256" key="1">
    <source>
        <dbReference type="ARBA" id="ARBA00007487"/>
    </source>
</evidence>
<comment type="pathway">
    <text evidence="6">Cofactor biosynthesis; adenosylcobalamin biosynthesis; adenosylcobalamin from cob(II)yrinate a,c-diamide: step 2/7.</text>
</comment>
<dbReference type="PANTHER" id="PTHR12213">
    <property type="entry name" value="CORRINOID ADENOSYLTRANSFERASE"/>
    <property type="match status" value="1"/>
</dbReference>
<feature type="domain" description="Cobalamin adenosyltransferase-like" evidence="7">
    <location>
        <begin position="9"/>
        <end position="173"/>
    </location>
</feature>
<evidence type="ECO:0000256" key="6">
    <source>
        <dbReference type="RuleBase" id="RU366026"/>
    </source>
</evidence>
<evidence type="ECO:0000256" key="3">
    <source>
        <dbReference type="ARBA" id="ARBA00022679"/>
    </source>
</evidence>
<dbReference type="EC" id="2.5.1.17" evidence="6"/>
<dbReference type="InterPro" id="IPR036451">
    <property type="entry name" value="CblAdoTrfase-like_sf"/>
</dbReference>
<comment type="catalytic activity">
    <reaction evidence="6">
        <text>2 cob(II)alamin + reduced [electron-transfer flavoprotein] + 2 ATP = 2 adenosylcob(III)alamin + 2 triphosphate + oxidized [electron-transfer flavoprotein] + 3 H(+)</text>
        <dbReference type="Rhea" id="RHEA:28671"/>
        <dbReference type="Rhea" id="RHEA-COMP:10685"/>
        <dbReference type="Rhea" id="RHEA-COMP:10686"/>
        <dbReference type="ChEBI" id="CHEBI:15378"/>
        <dbReference type="ChEBI" id="CHEBI:16304"/>
        <dbReference type="ChEBI" id="CHEBI:18036"/>
        <dbReference type="ChEBI" id="CHEBI:18408"/>
        <dbReference type="ChEBI" id="CHEBI:30616"/>
        <dbReference type="ChEBI" id="CHEBI:57692"/>
        <dbReference type="ChEBI" id="CHEBI:58307"/>
        <dbReference type="EC" id="2.5.1.17"/>
    </reaction>
</comment>
<keyword evidence="5 6" id="KW-0067">ATP-binding</keyword>
<evidence type="ECO:0000256" key="2">
    <source>
        <dbReference type="ARBA" id="ARBA00011233"/>
    </source>
</evidence>
<dbReference type="AlphaFoldDB" id="A0A9D2CWT0"/>
<evidence type="ECO:0000313" key="9">
    <source>
        <dbReference type="Proteomes" id="UP000824023"/>
    </source>
</evidence>
<keyword evidence="3 6" id="KW-0808">Transferase</keyword>
<comment type="catalytic activity">
    <reaction evidence="6">
        <text>2 cob(II)yrinate a,c diamide + reduced [electron-transfer flavoprotein] + 2 ATP = 2 adenosylcob(III)yrinate a,c-diamide + 2 triphosphate + oxidized [electron-transfer flavoprotein] + 3 H(+)</text>
        <dbReference type="Rhea" id="RHEA:11528"/>
        <dbReference type="Rhea" id="RHEA-COMP:10685"/>
        <dbReference type="Rhea" id="RHEA-COMP:10686"/>
        <dbReference type="ChEBI" id="CHEBI:15378"/>
        <dbReference type="ChEBI" id="CHEBI:18036"/>
        <dbReference type="ChEBI" id="CHEBI:30616"/>
        <dbReference type="ChEBI" id="CHEBI:57692"/>
        <dbReference type="ChEBI" id="CHEBI:58307"/>
        <dbReference type="ChEBI" id="CHEBI:58503"/>
        <dbReference type="ChEBI" id="CHEBI:58537"/>
        <dbReference type="EC" id="2.5.1.17"/>
    </reaction>
</comment>
<organism evidence="8 9">
    <name type="scientific">Candidatus Bacteroides merdipullorum</name>
    <dbReference type="NCBI Taxonomy" id="2838474"/>
    <lineage>
        <taxon>Bacteria</taxon>
        <taxon>Pseudomonadati</taxon>
        <taxon>Bacteroidota</taxon>
        <taxon>Bacteroidia</taxon>
        <taxon>Bacteroidales</taxon>
        <taxon>Bacteroidaceae</taxon>
        <taxon>Bacteroides</taxon>
    </lineage>
</organism>
<dbReference type="GO" id="GO:0009236">
    <property type="term" value="P:cobalamin biosynthetic process"/>
    <property type="evidence" value="ECO:0007669"/>
    <property type="project" value="UniProtKB-UniRule"/>
</dbReference>
<keyword evidence="4 6" id="KW-0547">Nucleotide-binding</keyword>
<comment type="caution">
    <text evidence="8">The sequence shown here is derived from an EMBL/GenBank/DDBJ whole genome shotgun (WGS) entry which is preliminary data.</text>
</comment>
<dbReference type="NCBIfam" id="TIGR00636">
    <property type="entry name" value="PduO_Nterm"/>
    <property type="match status" value="1"/>
</dbReference>
<dbReference type="SUPFAM" id="SSF89028">
    <property type="entry name" value="Cobalamin adenosyltransferase-like"/>
    <property type="match status" value="1"/>
</dbReference>
<dbReference type="Gene3D" id="1.20.1200.10">
    <property type="entry name" value="Cobalamin adenosyltransferase-like"/>
    <property type="match status" value="1"/>
</dbReference>
<sequence length="190" mass="21157">MTSYKKSPLYTKTGDAGTTSLVGGIRVPKTHIRLEAYGTVDELNACLGLLATYLADEQDQCFVRRVQDTLFTIGSHLATDCTQTPDASANVVSPSLVEHMEHEIDRLDSLLPRLTAFVLPGGSRGAAVCHLCRTVCRRAERRILALSQEAEIASLCLAYMNRLSDYLFVLSRKMNQDEKKGEIFWQNDCR</sequence>
<dbReference type="InterPro" id="IPR029499">
    <property type="entry name" value="PduO-typ"/>
</dbReference>
<dbReference type="InterPro" id="IPR016030">
    <property type="entry name" value="CblAdoTrfase-like"/>
</dbReference>
<keyword evidence="6" id="KW-0169">Cobalamin biosynthesis</keyword>
<dbReference type="PANTHER" id="PTHR12213:SF0">
    <property type="entry name" value="CORRINOID ADENOSYLTRANSFERASE MMAB"/>
    <property type="match status" value="1"/>
</dbReference>
<dbReference type="GO" id="GO:0008817">
    <property type="term" value="F:corrinoid adenosyltransferase activity"/>
    <property type="evidence" value="ECO:0007669"/>
    <property type="project" value="UniProtKB-UniRule"/>
</dbReference>
<protein>
    <recommendedName>
        <fullName evidence="6">Corrinoid adenosyltransferase</fullName>
        <ecNumber evidence="6">2.5.1.17</ecNumber>
    </recommendedName>
    <alternativeName>
        <fullName evidence="6">Cob(II)alamin adenosyltransferase</fullName>
    </alternativeName>
    <alternativeName>
        <fullName evidence="6">Cob(II)yrinic acid a,c-diamide adenosyltransferase</fullName>
    </alternativeName>
    <alternativeName>
        <fullName evidence="6">Cobinamide/cobalamin adenosyltransferase</fullName>
    </alternativeName>
</protein>
<dbReference type="FunFam" id="1.20.1200.10:FF:000001">
    <property type="entry name" value="Cob(I)yrinic acid a,c-diamide adenosyltransferase"/>
    <property type="match status" value="1"/>
</dbReference>
<accession>A0A9D2CWT0</accession>
<dbReference type="EMBL" id="DXCK01000132">
    <property type="protein sequence ID" value="HIZ02600.1"/>
    <property type="molecule type" value="Genomic_DNA"/>
</dbReference>